<dbReference type="AlphaFoldDB" id="A0A1H6AB25"/>
<sequence length="442" mass="48410">MTGTQTLAARGALGVIGATATVLAGRYRLLPSAQRVSWNRIFLLLFGLSRLLVFGLLFGVLHVDPRGDIPAYYFPEATRILAGQRPYLDFVTSYAPLHAYLDAAALRLHNAPHSIILLAIAFELALMAVWSAIPERYLGEDLRRQALTLYLVNPLSVLFVTVDGQDNVLIALFFALAVYVLLKQKTALSGVAFALSVCAVKFLALLYVPLFIVVVRRWWLWALTFVATMTAVYGVFIAVGANVLIPLGVEGDYRGAGCIPFVIETFLGRLLRSAIWDALTALAVIAVAGALFVFAQRALRGVDAERTRSAQLFLLVHGATAVTMAVLLLSKKSWSTYVLLALYPICLTVLQSKRIYTWGFAVFLFVAAVEHSFWSSILGQPTAVELHALLLKGNRNALELMVLEILLLAGYAMLLGLSLRRLTELGQRVARHTVGQPIEVRG</sequence>
<feature type="transmembrane region" description="Helical" evidence="1">
    <location>
        <begin position="115"/>
        <end position="133"/>
    </location>
</feature>
<dbReference type="RefSeq" id="WP_103933890.1">
    <property type="nucleotide sequence ID" value="NZ_FNVA01000005.1"/>
</dbReference>
<feature type="transmembrane region" description="Helical" evidence="1">
    <location>
        <begin position="191"/>
        <end position="212"/>
    </location>
</feature>
<gene>
    <name evidence="2" type="ORF">SAMN05421819_3029</name>
</gene>
<feature type="transmembrane region" description="Helical" evidence="1">
    <location>
        <begin position="41"/>
        <end position="63"/>
    </location>
</feature>
<name>A0A1H6AB25_9BACT</name>
<organism evidence="2 3">
    <name type="scientific">Bryocella elongata</name>
    <dbReference type="NCBI Taxonomy" id="863522"/>
    <lineage>
        <taxon>Bacteria</taxon>
        <taxon>Pseudomonadati</taxon>
        <taxon>Acidobacteriota</taxon>
        <taxon>Terriglobia</taxon>
        <taxon>Terriglobales</taxon>
        <taxon>Acidobacteriaceae</taxon>
        <taxon>Bryocella</taxon>
    </lineage>
</organism>
<keyword evidence="3" id="KW-1185">Reference proteome</keyword>
<protein>
    <recommendedName>
        <fullName evidence="4">DUF2029 domain-containing protein</fullName>
    </recommendedName>
</protein>
<feature type="transmembrane region" description="Helical" evidence="1">
    <location>
        <begin position="311"/>
        <end position="328"/>
    </location>
</feature>
<feature type="transmembrane region" description="Helical" evidence="1">
    <location>
        <begin position="357"/>
        <end position="377"/>
    </location>
</feature>
<dbReference type="Proteomes" id="UP000236728">
    <property type="component" value="Unassembled WGS sequence"/>
</dbReference>
<keyword evidence="1" id="KW-0472">Membrane</keyword>
<keyword evidence="1" id="KW-1133">Transmembrane helix</keyword>
<evidence type="ECO:0000256" key="1">
    <source>
        <dbReference type="SAM" id="Phobius"/>
    </source>
</evidence>
<reference evidence="2 3" key="1">
    <citation type="submission" date="2016-10" db="EMBL/GenBank/DDBJ databases">
        <authorList>
            <person name="de Groot N.N."/>
        </authorList>
    </citation>
    <scope>NUCLEOTIDE SEQUENCE [LARGE SCALE GENOMIC DNA]</scope>
    <source>
        <strain evidence="2 3">DSM 22489</strain>
    </source>
</reference>
<keyword evidence="1" id="KW-0812">Transmembrane</keyword>
<feature type="transmembrane region" description="Helical" evidence="1">
    <location>
        <begin position="218"/>
        <end position="241"/>
    </location>
</feature>
<dbReference type="EMBL" id="FNVA01000005">
    <property type="protein sequence ID" value="SEG45651.1"/>
    <property type="molecule type" value="Genomic_DNA"/>
</dbReference>
<dbReference type="OrthoDB" id="104233at2"/>
<evidence type="ECO:0008006" key="4">
    <source>
        <dbReference type="Google" id="ProtNLM"/>
    </source>
</evidence>
<evidence type="ECO:0000313" key="3">
    <source>
        <dbReference type="Proteomes" id="UP000236728"/>
    </source>
</evidence>
<feature type="transmembrane region" description="Helical" evidence="1">
    <location>
        <begin position="278"/>
        <end position="299"/>
    </location>
</feature>
<feature type="transmembrane region" description="Helical" evidence="1">
    <location>
        <begin position="334"/>
        <end position="350"/>
    </location>
</feature>
<feature type="transmembrane region" description="Helical" evidence="1">
    <location>
        <begin position="397"/>
        <end position="419"/>
    </location>
</feature>
<proteinExistence type="predicted"/>
<evidence type="ECO:0000313" key="2">
    <source>
        <dbReference type="EMBL" id="SEG45651.1"/>
    </source>
</evidence>
<accession>A0A1H6AB25</accession>